<gene>
    <name evidence="1" type="ORF">FA13DRAFT_1733241</name>
</gene>
<keyword evidence="2" id="KW-1185">Reference proteome</keyword>
<dbReference type="Proteomes" id="UP000298030">
    <property type="component" value="Unassembled WGS sequence"/>
</dbReference>
<dbReference type="AlphaFoldDB" id="A0A4Y7T9H4"/>
<comment type="caution">
    <text evidence="1">The sequence shown here is derived from an EMBL/GenBank/DDBJ whole genome shotgun (WGS) entry which is preliminary data.</text>
</comment>
<protein>
    <recommendedName>
        <fullName evidence="3">F-box domain-containing protein</fullName>
    </recommendedName>
</protein>
<evidence type="ECO:0008006" key="3">
    <source>
        <dbReference type="Google" id="ProtNLM"/>
    </source>
</evidence>
<dbReference type="SUPFAM" id="SSF52047">
    <property type="entry name" value="RNI-like"/>
    <property type="match status" value="1"/>
</dbReference>
<sequence length="472" mass="52173">MPELAQELLALIADVIAESGDHESLAKLALVNRPLLNLVRERRSSEIVIGGLAFHAKPQKLLGYLQRLQSLIQADPTFAECIIALTLSHDTDVETDWDYDTMGWLAWTEVTEAVSQVLPQLPSLRSLTVTTYIPDAFTDWANVPPDLQDALFHCFSLSTLEELVLERVVNMEITPLIDCPSLTNLSLTGVTLSAEDLEPVGEAEPMDVDDAEDGEAGNRGHLLTLEVGDCGTALGKLLEGLERDDARLSISKLKTLTVHAAIYDNTMKQAMKRLTQQAGNSIEELRIRIPVSCDRDVEELKVLESFTELQQFPQLTSVEVEVALSWCDGPQHGCHALRLPHSLEPIHTIIHAIRFWAARGLETVRLSFSTDPYPIRTWSRMYGANPINTGDIAKSIVTSDLWATLESEFGSPSHRAGVDVEVAIGTPLMEGLHEAVKEIELLKRDIVVEGVYRQMPNLTKTGIVNVYCIADD</sequence>
<reference evidence="1 2" key="1">
    <citation type="journal article" date="2019" name="Nat. Ecol. Evol.">
        <title>Megaphylogeny resolves global patterns of mushroom evolution.</title>
        <authorList>
            <person name="Varga T."/>
            <person name="Krizsan K."/>
            <person name="Foldi C."/>
            <person name="Dima B."/>
            <person name="Sanchez-Garcia M."/>
            <person name="Sanchez-Ramirez S."/>
            <person name="Szollosi G.J."/>
            <person name="Szarkandi J.G."/>
            <person name="Papp V."/>
            <person name="Albert L."/>
            <person name="Andreopoulos W."/>
            <person name="Angelini C."/>
            <person name="Antonin V."/>
            <person name="Barry K.W."/>
            <person name="Bougher N.L."/>
            <person name="Buchanan P."/>
            <person name="Buyck B."/>
            <person name="Bense V."/>
            <person name="Catcheside P."/>
            <person name="Chovatia M."/>
            <person name="Cooper J."/>
            <person name="Damon W."/>
            <person name="Desjardin D."/>
            <person name="Finy P."/>
            <person name="Geml J."/>
            <person name="Haridas S."/>
            <person name="Hughes K."/>
            <person name="Justo A."/>
            <person name="Karasinski D."/>
            <person name="Kautmanova I."/>
            <person name="Kiss B."/>
            <person name="Kocsube S."/>
            <person name="Kotiranta H."/>
            <person name="LaButti K.M."/>
            <person name="Lechner B.E."/>
            <person name="Liimatainen K."/>
            <person name="Lipzen A."/>
            <person name="Lukacs Z."/>
            <person name="Mihaltcheva S."/>
            <person name="Morgado L.N."/>
            <person name="Niskanen T."/>
            <person name="Noordeloos M.E."/>
            <person name="Ohm R.A."/>
            <person name="Ortiz-Santana B."/>
            <person name="Ovrebo C."/>
            <person name="Racz N."/>
            <person name="Riley R."/>
            <person name="Savchenko A."/>
            <person name="Shiryaev A."/>
            <person name="Soop K."/>
            <person name="Spirin V."/>
            <person name="Szebenyi C."/>
            <person name="Tomsovsky M."/>
            <person name="Tulloss R.E."/>
            <person name="Uehling J."/>
            <person name="Grigoriev I.V."/>
            <person name="Vagvolgyi C."/>
            <person name="Papp T."/>
            <person name="Martin F.M."/>
            <person name="Miettinen O."/>
            <person name="Hibbett D.S."/>
            <person name="Nagy L.G."/>
        </authorList>
    </citation>
    <scope>NUCLEOTIDE SEQUENCE [LARGE SCALE GENOMIC DNA]</scope>
    <source>
        <strain evidence="1 2">FP101781</strain>
    </source>
</reference>
<dbReference type="STRING" id="71717.A0A4Y7T9H4"/>
<dbReference type="EMBL" id="QPFP01000021">
    <property type="protein sequence ID" value="TEB30817.1"/>
    <property type="molecule type" value="Genomic_DNA"/>
</dbReference>
<organism evidence="1 2">
    <name type="scientific">Coprinellus micaceus</name>
    <name type="common">Glistening ink-cap mushroom</name>
    <name type="synonym">Coprinus micaceus</name>
    <dbReference type="NCBI Taxonomy" id="71717"/>
    <lineage>
        <taxon>Eukaryota</taxon>
        <taxon>Fungi</taxon>
        <taxon>Dikarya</taxon>
        <taxon>Basidiomycota</taxon>
        <taxon>Agaricomycotina</taxon>
        <taxon>Agaricomycetes</taxon>
        <taxon>Agaricomycetidae</taxon>
        <taxon>Agaricales</taxon>
        <taxon>Agaricineae</taxon>
        <taxon>Psathyrellaceae</taxon>
        <taxon>Coprinellus</taxon>
    </lineage>
</organism>
<evidence type="ECO:0000313" key="1">
    <source>
        <dbReference type="EMBL" id="TEB30817.1"/>
    </source>
</evidence>
<proteinExistence type="predicted"/>
<name>A0A4Y7T9H4_COPMI</name>
<dbReference type="OrthoDB" id="2864604at2759"/>
<evidence type="ECO:0000313" key="2">
    <source>
        <dbReference type="Proteomes" id="UP000298030"/>
    </source>
</evidence>
<accession>A0A4Y7T9H4</accession>